<dbReference type="InterPro" id="IPR002110">
    <property type="entry name" value="Ankyrin_rpt"/>
</dbReference>
<dbReference type="PANTHER" id="PTHR24171">
    <property type="entry name" value="ANKYRIN REPEAT DOMAIN-CONTAINING PROTEIN 39-RELATED"/>
    <property type="match status" value="1"/>
</dbReference>
<dbReference type="InterPro" id="IPR036770">
    <property type="entry name" value="Ankyrin_rpt-contain_sf"/>
</dbReference>
<dbReference type="AlphaFoldDB" id="A0A066X1Y9"/>
<evidence type="ECO:0000256" key="2">
    <source>
        <dbReference type="ARBA" id="ARBA00023043"/>
    </source>
</evidence>
<organism evidence="5 6">
    <name type="scientific">Colletotrichum sublineola</name>
    <name type="common">Sorghum anthracnose fungus</name>
    <dbReference type="NCBI Taxonomy" id="1173701"/>
    <lineage>
        <taxon>Eukaryota</taxon>
        <taxon>Fungi</taxon>
        <taxon>Dikarya</taxon>
        <taxon>Ascomycota</taxon>
        <taxon>Pezizomycotina</taxon>
        <taxon>Sordariomycetes</taxon>
        <taxon>Hypocreomycetidae</taxon>
        <taxon>Glomerellales</taxon>
        <taxon>Glomerellaceae</taxon>
        <taxon>Colletotrichum</taxon>
        <taxon>Colletotrichum graminicola species complex</taxon>
    </lineage>
</organism>
<dbReference type="OrthoDB" id="2587563at2759"/>
<keyword evidence="1" id="KW-0677">Repeat</keyword>
<accession>A0A066X1Y9</accession>
<gene>
    <name evidence="5" type="ORF">CSUB01_10458</name>
</gene>
<dbReference type="PROSITE" id="PS50297">
    <property type="entry name" value="ANK_REP_REGION"/>
    <property type="match status" value="2"/>
</dbReference>
<dbReference type="PROSITE" id="PS50088">
    <property type="entry name" value="ANK_REPEAT"/>
    <property type="match status" value="2"/>
</dbReference>
<evidence type="ECO:0000313" key="6">
    <source>
        <dbReference type="Proteomes" id="UP000027238"/>
    </source>
</evidence>
<reference evidence="6" key="1">
    <citation type="journal article" date="2014" name="Genome Announc.">
        <title>Draft genome sequence of Colletotrichum sublineola, a destructive pathogen of cultivated sorghum.</title>
        <authorList>
            <person name="Baroncelli R."/>
            <person name="Sanz-Martin J.M."/>
            <person name="Rech G.E."/>
            <person name="Sukno S.A."/>
            <person name="Thon M.R."/>
        </authorList>
    </citation>
    <scope>NUCLEOTIDE SEQUENCE [LARGE SCALE GENOMIC DNA]</scope>
    <source>
        <strain evidence="6">TX430BB</strain>
    </source>
</reference>
<dbReference type="STRING" id="1173701.A0A066X1Y9"/>
<keyword evidence="6" id="KW-1185">Reference proteome</keyword>
<feature type="repeat" description="ANK" evidence="3">
    <location>
        <begin position="167"/>
        <end position="199"/>
    </location>
</feature>
<feature type="repeat" description="ANK" evidence="3">
    <location>
        <begin position="200"/>
        <end position="232"/>
    </location>
</feature>
<feature type="region of interest" description="Disordered" evidence="4">
    <location>
        <begin position="364"/>
        <end position="387"/>
    </location>
</feature>
<dbReference type="Gene3D" id="1.25.40.20">
    <property type="entry name" value="Ankyrin repeat-containing domain"/>
    <property type="match status" value="1"/>
</dbReference>
<comment type="caution">
    <text evidence="5">The sequence shown here is derived from an EMBL/GenBank/DDBJ whole genome shotgun (WGS) entry which is preliminary data.</text>
</comment>
<evidence type="ECO:0000256" key="3">
    <source>
        <dbReference type="PROSITE-ProRule" id="PRU00023"/>
    </source>
</evidence>
<protein>
    <submittedName>
        <fullName evidence="5">Uncharacterized protein</fullName>
    </submittedName>
</protein>
<evidence type="ECO:0000313" key="5">
    <source>
        <dbReference type="EMBL" id="KDN62992.1"/>
    </source>
</evidence>
<dbReference type="GO" id="GO:0016567">
    <property type="term" value="P:protein ubiquitination"/>
    <property type="evidence" value="ECO:0007669"/>
    <property type="project" value="UniProtKB-UniPathway"/>
</dbReference>
<dbReference type="UniPathway" id="UPA00143"/>
<sequence length="387" mass="43745">MSSSNLYADALYASRSAWLAHEANAHRRVWRCFAHYEPLFKSEDFLMQHLEAEHGDLLGSAQIHEVAKLSYTTTVDQRSVCPFCQSAGPFIKGLANHMAYHLEQLACFAVPRGSGVDDDISSRGSNTNTAQGRTATASLTSALQVSSNASSRIGNDDIWGYEEMHIWDATPLLWAVRNGRLEVVRMLLDRGADVNSRTDSRQTPLFRAARNGHLEVVQMLLDRGADVNPEEFPNETPLGANVNKVEPSKEQRSMIVHELAVQTQPYNYLKSLWEGGEEDFKYSLLKVAQFDPDTQMWALRKHYWRELDVWTYDYGTQDARQKAIDNAIRQFDKMQLSPTEPEWEKLLPKEERGKGKIVSKLQANIAKASSTEPSPKIKISDPTMKQD</sequence>
<name>A0A066X1Y9_COLSU</name>
<dbReference type="SMART" id="SM00248">
    <property type="entry name" value="ANK"/>
    <property type="match status" value="2"/>
</dbReference>
<evidence type="ECO:0000256" key="4">
    <source>
        <dbReference type="SAM" id="MobiDB-lite"/>
    </source>
</evidence>
<dbReference type="Pfam" id="PF12796">
    <property type="entry name" value="Ank_2"/>
    <property type="match status" value="1"/>
</dbReference>
<dbReference type="PRINTS" id="PR01415">
    <property type="entry name" value="ANKYRIN"/>
</dbReference>
<evidence type="ECO:0000256" key="1">
    <source>
        <dbReference type="ARBA" id="ARBA00022737"/>
    </source>
</evidence>
<dbReference type="Proteomes" id="UP000027238">
    <property type="component" value="Unassembled WGS sequence"/>
</dbReference>
<dbReference type="EMBL" id="JMSE01001276">
    <property type="protein sequence ID" value="KDN62992.1"/>
    <property type="molecule type" value="Genomic_DNA"/>
</dbReference>
<keyword evidence="2 3" id="KW-0040">ANK repeat</keyword>
<dbReference type="SUPFAM" id="SSF48403">
    <property type="entry name" value="Ankyrin repeat"/>
    <property type="match status" value="1"/>
</dbReference>
<dbReference type="HOGENOM" id="CLU_713745_0_0_1"/>
<proteinExistence type="predicted"/>
<dbReference type="eggNOG" id="KOG4177">
    <property type="taxonomic scope" value="Eukaryota"/>
</dbReference>